<evidence type="ECO:0000313" key="3">
    <source>
        <dbReference type="EMBL" id="CAD8743238.1"/>
    </source>
</evidence>
<feature type="transmembrane region" description="Helical" evidence="2">
    <location>
        <begin position="184"/>
        <end position="206"/>
    </location>
</feature>
<sequence>MGCFNHRPNPKNKRNLGESTVKPRGGPASRLTLHLRLLMATAVAWAASTNRLRAKALVILGFALLACIPGGDALSTTTKHGVAPSLAFAPAQHVAKHVTRSLLRIGTAAAAGAVSEVAGHGLKPRHSPHLPSPAIMSDGMVATAVAAPAALPVAATLTSAAAYRATMALSYDSFIASLRRITDVRVRLPVVLAAAAFTGLVSAAYISTARQSSSLLPSASRMATCPSPFAAPARSKAAITSTLLPEMVSYTAFFGLHHMVLSALPLLAGTWYGCAVSGAGTGLVATMLADQMSRKLGLGAAQGEVRKGEVATENFVYVGAMSAMRMALRAQ</sequence>
<accession>A0A7S0TUX5</accession>
<dbReference type="EMBL" id="HBFK01015795">
    <property type="protein sequence ID" value="CAD8743238.1"/>
    <property type="molecule type" value="Transcribed_RNA"/>
</dbReference>
<keyword evidence="2" id="KW-0472">Membrane</keyword>
<reference evidence="3" key="1">
    <citation type="submission" date="2021-01" db="EMBL/GenBank/DDBJ databases">
        <authorList>
            <person name="Corre E."/>
            <person name="Pelletier E."/>
            <person name="Niang G."/>
            <person name="Scheremetjew M."/>
            <person name="Finn R."/>
            <person name="Kale V."/>
            <person name="Holt S."/>
            <person name="Cochrane G."/>
            <person name="Meng A."/>
            <person name="Brown T."/>
            <person name="Cohen L."/>
        </authorList>
    </citation>
    <scope>NUCLEOTIDE SEQUENCE</scope>
    <source>
        <strain evidence="3">CCMP441</strain>
    </source>
</reference>
<feature type="transmembrane region" description="Helical" evidence="2">
    <location>
        <begin position="269"/>
        <end position="289"/>
    </location>
</feature>
<proteinExistence type="predicted"/>
<keyword evidence="2" id="KW-0812">Transmembrane</keyword>
<feature type="transmembrane region" description="Helical" evidence="2">
    <location>
        <begin position="54"/>
        <end position="71"/>
    </location>
</feature>
<dbReference type="AlphaFoldDB" id="A0A7S0TUX5"/>
<evidence type="ECO:0000256" key="1">
    <source>
        <dbReference type="SAM" id="MobiDB-lite"/>
    </source>
</evidence>
<feature type="transmembrane region" description="Helical" evidence="2">
    <location>
        <begin position="140"/>
        <end position="163"/>
    </location>
</feature>
<evidence type="ECO:0000256" key="2">
    <source>
        <dbReference type="SAM" id="Phobius"/>
    </source>
</evidence>
<keyword evidence="2" id="KW-1133">Transmembrane helix</keyword>
<feature type="region of interest" description="Disordered" evidence="1">
    <location>
        <begin position="1"/>
        <end position="27"/>
    </location>
</feature>
<name>A0A7S0TUX5_HEMAN</name>
<protein>
    <submittedName>
        <fullName evidence="3">Uncharacterized protein</fullName>
    </submittedName>
</protein>
<gene>
    <name evidence="3" type="ORF">HAND1043_LOCUS9732</name>
</gene>
<organism evidence="3">
    <name type="scientific">Hemiselmis andersenii</name>
    <name type="common">Cryptophyte alga</name>
    <dbReference type="NCBI Taxonomy" id="464988"/>
    <lineage>
        <taxon>Eukaryota</taxon>
        <taxon>Cryptophyceae</taxon>
        <taxon>Cryptomonadales</taxon>
        <taxon>Hemiselmidaceae</taxon>
        <taxon>Hemiselmis</taxon>
    </lineage>
</organism>